<name>A0A6J4R324_9ACTN</name>
<dbReference type="InterPro" id="IPR000836">
    <property type="entry name" value="PRTase_dom"/>
</dbReference>
<dbReference type="SUPFAM" id="SSF53271">
    <property type="entry name" value="PRTase-like"/>
    <property type="match status" value="1"/>
</dbReference>
<dbReference type="AlphaFoldDB" id="A0A6J4R324"/>
<organism evidence="2">
    <name type="scientific">uncultured Rubrobacteraceae bacterium</name>
    <dbReference type="NCBI Taxonomy" id="349277"/>
    <lineage>
        <taxon>Bacteria</taxon>
        <taxon>Bacillati</taxon>
        <taxon>Actinomycetota</taxon>
        <taxon>Rubrobacteria</taxon>
        <taxon>Rubrobacterales</taxon>
        <taxon>Rubrobacteraceae</taxon>
        <taxon>environmental samples</taxon>
    </lineage>
</organism>
<proteinExistence type="predicted"/>
<sequence>MRIFGFPPFEDRRDAGRRLAGKLARFEDERPVVFALPRGGVPVGYEISRALHAPLDVFVSRKLGAPDQPEFGIGAVAAGGVRVLNDDVIRRLGIPDDYVEQITARETAEVRRRLRYFRGERPEPEVSGRTAILVDDGLATGVTARAAVEALRLRAPRRLVLAAPVCAAQTANRFLPRVDELVCLESPSDLGAIGFWYKNFEQTSDEEVVELLERARSERGARGSP</sequence>
<feature type="domain" description="Phosphoribosyltransferase" evidence="1">
    <location>
        <begin position="15"/>
        <end position="183"/>
    </location>
</feature>
<keyword evidence="2" id="KW-0808">Transferase</keyword>
<dbReference type="CDD" id="cd06223">
    <property type="entry name" value="PRTases_typeI"/>
    <property type="match status" value="1"/>
</dbReference>
<accession>A0A6J4R324</accession>
<protein>
    <submittedName>
        <fullName evidence="2">Phosphoribosyl transferase domain protein</fullName>
    </submittedName>
</protein>
<evidence type="ECO:0000259" key="1">
    <source>
        <dbReference type="Pfam" id="PF00156"/>
    </source>
</evidence>
<dbReference type="GO" id="GO:0016740">
    <property type="term" value="F:transferase activity"/>
    <property type="evidence" value="ECO:0007669"/>
    <property type="project" value="UniProtKB-KW"/>
</dbReference>
<dbReference type="EMBL" id="CADCVF010000059">
    <property type="protein sequence ID" value="CAA9462703.1"/>
    <property type="molecule type" value="Genomic_DNA"/>
</dbReference>
<dbReference type="Gene3D" id="3.40.50.2020">
    <property type="match status" value="1"/>
</dbReference>
<dbReference type="InterPro" id="IPR029057">
    <property type="entry name" value="PRTase-like"/>
</dbReference>
<dbReference type="Pfam" id="PF00156">
    <property type="entry name" value="Pribosyltran"/>
    <property type="match status" value="1"/>
</dbReference>
<dbReference type="Gene3D" id="3.30.1310.20">
    <property type="entry name" value="PRTase-like"/>
    <property type="match status" value="1"/>
</dbReference>
<reference evidence="2" key="1">
    <citation type="submission" date="2020-02" db="EMBL/GenBank/DDBJ databases">
        <authorList>
            <person name="Meier V. D."/>
        </authorList>
    </citation>
    <scope>NUCLEOTIDE SEQUENCE</scope>
    <source>
        <strain evidence="2">AVDCRST_MAG58</strain>
    </source>
</reference>
<gene>
    <name evidence="2" type="ORF">AVDCRST_MAG58-2927</name>
</gene>
<evidence type="ECO:0000313" key="2">
    <source>
        <dbReference type="EMBL" id="CAA9462703.1"/>
    </source>
</evidence>